<sequence length="116" mass="12947">MKLITHNMLMSPGTRNGFPLAIEVESLEEVEADFNPEFIARMVEKLDYPALLQTVASLSVVEGTLPPQVPEKYAEDEEFLKALHHVLLEVEIVEGSLVCPETARKFPIKEGIPSML</sequence>
<dbReference type="Pfam" id="PF03966">
    <property type="entry name" value="Trm112p"/>
    <property type="match status" value="1"/>
</dbReference>
<dbReference type="Proteomes" id="UP001515480">
    <property type="component" value="Unassembled WGS sequence"/>
</dbReference>
<dbReference type="InterPro" id="IPR005651">
    <property type="entry name" value="Trm112-like"/>
</dbReference>
<dbReference type="EMBL" id="JBGBPQ010000014">
    <property type="protein sequence ID" value="KAL1510913.1"/>
    <property type="molecule type" value="Genomic_DNA"/>
</dbReference>
<dbReference type="GO" id="GO:0046982">
    <property type="term" value="F:protein heterodimerization activity"/>
    <property type="evidence" value="ECO:0007669"/>
    <property type="project" value="InterPro"/>
</dbReference>
<evidence type="ECO:0000256" key="1">
    <source>
        <dbReference type="ARBA" id="ARBA00007980"/>
    </source>
</evidence>
<dbReference type="PANTHER" id="PTHR12773">
    <property type="entry name" value="UPF0315 PROTEIN-RELATED"/>
    <property type="match status" value="1"/>
</dbReference>
<gene>
    <name evidence="2" type="ORF">AB1Y20_005742</name>
</gene>
<dbReference type="GO" id="GO:0070476">
    <property type="term" value="P:rRNA (guanine-N7)-methylation"/>
    <property type="evidence" value="ECO:0007669"/>
    <property type="project" value="TreeGrafter"/>
</dbReference>
<reference evidence="2 3" key="1">
    <citation type="journal article" date="2024" name="Science">
        <title>Giant polyketide synthase enzymes in the biosynthesis of giant marine polyether toxins.</title>
        <authorList>
            <person name="Fallon T.R."/>
            <person name="Shende V.V."/>
            <person name="Wierzbicki I.H."/>
            <person name="Pendleton A.L."/>
            <person name="Watervoot N.F."/>
            <person name="Auber R.P."/>
            <person name="Gonzalez D.J."/>
            <person name="Wisecaver J.H."/>
            <person name="Moore B.S."/>
        </authorList>
    </citation>
    <scope>NUCLEOTIDE SEQUENCE [LARGE SCALE GENOMIC DNA]</scope>
    <source>
        <strain evidence="2 3">12B1</strain>
    </source>
</reference>
<proteinExistence type="inferred from homology"/>
<dbReference type="AlphaFoldDB" id="A0AB34IZQ5"/>
<dbReference type="CDD" id="cd21089">
    <property type="entry name" value="Trm112-like"/>
    <property type="match status" value="1"/>
</dbReference>
<dbReference type="PANTHER" id="PTHR12773:SF0">
    <property type="entry name" value="MULTIFUNCTIONAL METHYLTRANSFERASE SUBUNIT TRM112-LIKE PROTEIN"/>
    <property type="match status" value="1"/>
</dbReference>
<organism evidence="2 3">
    <name type="scientific">Prymnesium parvum</name>
    <name type="common">Toxic golden alga</name>
    <dbReference type="NCBI Taxonomy" id="97485"/>
    <lineage>
        <taxon>Eukaryota</taxon>
        <taxon>Haptista</taxon>
        <taxon>Haptophyta</taxon>
        <taxon>Prymnesiophyceae</taxon>
        <taxon>Prymnesiales</taxon>
        <taxon>Prymnesiaceae</taxon>
        <taxon>Prymnesium</taxon>
    </lineage>
</organism>
<dbReference type="GO" id="GO:0030488">
    <property type="term" value="P:tRNA methylation"/>
    <property type="evidence" value="ECO:0007669"/>
    <property type="project" value="TreeGrafter"/>
</dbReference>
<dbReference type="Gene3D" id="2.20.25.10">
    <property type="match status" value="1"/>
</dbReference>
<evidence type="ECO:0000313" key="3">
    <source>
        <dbReference type="Proteomes" id="UP001515480"/>
    </source>
</evidence>
<dbReference type="SUPFAM" id="SSF158997">
    <property type="entry name" value="Trm112p-like"/>
    <property type="match status" value="1"/>
</dbReference>
<comment type="caution">
    <text evidence="2">The sequence shown here is derived from an EMBL/GenBank/DDBJ whole genome shotgun (WGS) entry which is preliminary data.</text>
</comment>
<dbReference type="InterPro" id="IPR039127">
    <property type="entry name" value="Trm112"/>
</dbReference>
<comment type="similarity">
    <text evidence="1">Belongs to the TRM112 family.</text>
</comment>
<keyword evidence="3" id="KW-1185">Reference proteome</keyword>
<evidence type="ECO:0000313" key="2">
    <source>
        <dbReference type="EMBL" id="KAL1510913.1"/>
    </source>
</evidence>
<accession>A0AB34IZQ5</accession>
<evidence type="ECO:0008006" key="4">
    <source>
        <dbReference type="Google" id="ProtNLM"/>
    </source>
</evidence>
<protein>
    <recommendedName>
        <fullName evidence="4">Multifunctional methyltransferase subunit TRM112-like protein</fullName>
    </recommendedName>
</protein>
<name>A0AB34IZQ5_PRYPA</name>